<organism evidence="2 3">
    <name type="scientific">Piscinibacter sakaiensis</name>
    <name type="common">Ideonella sakaiensis</name>
    <dbReference type="NCBI Taxonomy" id="1547922"/>
    <lineage>
        <taxon>Bacteria</taxon>
        <taxon>Pseudomonadati</taxon>
        <taxon>Pseudomonadota</taxon>
        <taxon>Betaproteobacteria</taxon>
        <taxon>Burkholderiales</taxon>
        <taxon>Sphaerotilaceae</taxon>
        <taxon>Piscinibacter</taxon>
    </lineage>
</organism>
<dbReference type="Proteomes" id="UP000037660">
    <property type="component" value="Unassembled WGS sequence"/>
</dbReference>
<keyword evidence="1" id="KW-0472">Membrane</keyword>
<proteinExistence type="predicted"/>
<dbReference type="OrthoDB" id="5985722at2"/>
<evidence type="ECO:0000313" key="3">
    <source>
        <dbReference type="Proteomes" id="UP000037660"/>
    </source>
</evidence>
<reference evidence="2 3" key="2">
    <citation type="journal article" date="2016" name="Science">
        <title>A bacterium that degrades and assimilates poly(ethylene terephthalate).</title>
        <authorList>
            <person name="Yoshida S."/>
            <person name="Hiraga K."/>
            <person name="Takehana T."/>
            <person name="Taniguchi I."/>
            <person name="Yamaji H."/>
            <person name="Maeda Y."/>
            <person name="Toyohara K."/>
            <person name="Miyamoto K."/>
            <person name="Kimura Y."/>
            <person name="Oda K."/>
        </authorList>
    </citation>
    <scope>NUCLEOTIDE SEQUENCE [LARGE SCALE GENOMIC DNA]</scope>
    <source>
        <strain evidence="3">NBRC 110686 / TISTR 2288 / 201-F6</strain>
    </source>
</reference>
<dbReference type="EMBL" id="BBYR01000032">
    <property type="protein sequence ID" value="GAP36161.1"/>
    <property type="molecule type" value="Genomic_DNA"/>
</dbReference>
<feature type="transmembrane region" description="Helical" evidence="1">
    <location>
        <begin position="46"/>
        <end position="70"/>
    </location>
</feature>
<sequence length="167" mass="17832">MKFLLHLYALAHALMAALFAAASLLLIGQAAGAAWAVVGMPLGTRAAQHVIEAMGLLAAAVVALQVSQTVVEEEVVRAAHMSAPTRARRFLSRFFVVVLVALAIETLVATFKAVHESLDHLLYASLLVLATGALLASWGVFVHLNRSAEELEPEAMKRAKEEDAKLP</sequence>
<protein>
    <submittedName>
        <fullName evidence="2">N-linked glycosylation glycosyltransferase PglG</fullName>
    </submittedName>
</protein>
<dbReference type="GO" id="GO:0016740">
    <property type="term" value="F:transferase activity"/>
    <property type="evidence" value="ECO:0007669"/>
    <property type="project" value="UniProtKB-KW"/>
</dbReference>
<keyword evidence="1" id="KW-0812">Transmembrane</keyword>
<dbReference type="STRING" id="1547922.ISF6_2001"/>
<accession>A0A0K8P0L2</accession>
<comment type="caution">
    <text evidence="2">The sequence shown here is derived from an EMBL/GenBank/DDBJ whole genome shotgun (WGS) entry which is preliminary data.</text>
</comment>
<feature type="transmembrane region" description="Helical" evidence="1">
    <location>
        <begin position="121"/>
        <end position="141"/>
    </location>
</feature>
<keyword evidence="1" id="KW-1133">Transmembrane helix</keyword>
<reference evidence="3" key="1">
    <citation type="submission" date="2015-07" db="EMBL/GenBank/DDBJ databases">
        <title>Discovery of a poly(ethylene terephthalate assimilation.</title>
        <authorList>
            <person name="Yoshida S."/>
            <person name="Hiraga K."/>
            <person name="Takehana T."/>
            <person name="Taniguchi I."/>
            <person name="Yamaji H."/>
            <person name="Maeda Y."/>
            <person name="Toyohara K."/>
            <person name="Miyamoto K."/>
            <person name="Kimura Y."/>
            <person name="Oda K."/>
        </authorList>
    </citation>
    <scope>NUCLEOTIDE SEQUENCE [LARGE SCALE GENOMIC DNA]</scope>
    <source>
        <strain evidence="3">NBRC 110686 / TISTR 2288 / 201-F6</strain>
    </source>
</reference>
<gene>
    <name evidence="2" type="ORF">ISF6_2001</name>
</gene>
<name>A0A0K8P0L2_PISS1</name>
<evidence type="ECO:0000313" key="2">
    <source>
        <dbReference type="EMBL" id="GAP36161.1"/>
    </source>
</evidence>
<dbReference type="RefSeq" id="WP_054020168.1">
    <property type="nucleotide sequence ID" value="NZ_BBYR01000032.1"/>
</dbReference>
<dbReference type="AlphaFoldDB" id="A0A0K8P0L2"/>
<keyword evidence="2" id="KW-0808">Transferase</keyword>
<evidence type="ECO:0000256" key="1">
    <source>
        <dbReference type="SAM" id="Phobius"/>
    </source>
</evidence>
<feature type="transmembrane region" description="Helical" evidence="1">
    <location>
        <begin position="90"/>
        <end position="109"/>
    </location>
</feature>
<keyword evidence="3" id="KW-1185">Reference proteome</keyword>